<accession>A0ACC3B6G9</accession>
<dbReference type="EMBL" id="JAOPJF010000021">
    <property type="protein sequence ID" value="KAK1145896.1"/>
    <property type="molecule type" value="Genomic_DNA"/>
</dbReference>
<dbReference type="Proteomes" id="UP001177260">
    <property type="component" value="Unassembled WGS sequence"/>
</dbReference>
<sequence length="206" mass="23103">MLNSFEKDGGRGQQINGYSGGSWDTLSLMWTRHHRQYRPHQDPISGVHQRPHPGHEQLQCPAYSFLVEHPSGKKDLFDLDVRKDFDRSAPALLNAWKGRITLDVEDDIAGIVKKDGRVGLEEINSISWSGDPSTFPSTTELVVGPGFKDALLPGYPTNPESRILEANYQGRELREVSFDEGLRLGRFRVLDYFGDGSFYLLDSPGA</sequence>
<reference evidence="1 2" key="1">
    <citation type="journal article" date="2023" name="ACS Omega">
        <title>Identification of the Neoaspergillic Acid Biosynthesis Gene Cluster by Establishing an In Vitro CRISPR-Ribonucleoprotein Genetic System in Aspergillus melleus.</title>
        <authorList>
            <person name="Yuan B."/>
            <person name="Grau M.F."/>
            <person name="Murata R.M."/>
            <person name="Torok T."/>
            <person name="Venkateswaran K."/>
            <person name="Stajich J.E."/>
            <person name="Wang C.C.C."/>
        </authorList>
    </citation>
    <scope>NUCLEOTIDE SEQUENCE [LARGE SCALE GENOMIC DNA]</scope>
    <source>
        <strain evidence="1 2">IMV 1140</strain>
    </source>
</reference>
<evidence type="ECO:0000313" key="1">
    <source>
        <dbReference type="EMBL" id="KAK1145896.1"/>
    </source>
</evidence>
<organism evidence="1 2">
    <name type="scientific">Aspergillus melleus</name>
    <dbReference type="NCBI Taxonomy" id="138277"/>
    <lineage>
        <taxon>Eukaryota</taxon>
        <taxon>Fungi</taxon>
        <taxon>Dikarya</taxon>
        <taxon>Ascomycota</taxon>
        <taxon>Pezizomycotina</taxon>
        <taxon>Eurotiomycetes</taxon>
        <taxon>Eurotiomycetidae</taxon>
        <taxon>Eurotiales</taxon>
        <taxon>Aspergillaceae</taxon>
        <taxon>Aspergillus</taxon>
        <taxon>Aspergillus subgen. Circumdati</taxon>
    </lineage>
</organism>
<proteinExistence type="predicted"/>
<evidence type="ECO:0000313" key="2">
    <source>
        <dbReference type="Proteomes" id="UP001177260"/>
    </source>
</evidence>
<keyword evidence="2" id="KW-1185">Reference proteome</keyword>
<comment type="caution">
    <text evidence="1">The sequence shown here is derived from an EMBL/GenBank/DDBJ whole genome shotgun (WGS) entry which is preliminary data.</text>
</comment>
<protein>
    <submittedName>
        <fullName evidence="1">Uncharacterized protein</fullName>
    </submittedName>
</protein>
<gene>
    <name evidence="1" type="ORF">N8T08_003842</name>
</gene>
<name>A0ACC3B6G9_9EURO</name>